<dbReference type="InterPro" id="IPR050738">
    <property type="entry name" value="Sulfatase"/>
</dbReference>
<keyword evidence="3" id="KW-0378">Hydrolase</keyword>
<dbReference type="SUPFAM" id="SSF53649">
    <property type="entry name" value="Alkaline phosphatase-like"/>
    <property type="match status" value="1"/>
</dbReference>
<evidence type="ECO:0000259" key="6">
    <source>
        <dbReference type="Pfam" id="PF00884"/>
    </source>
</evidence>
<proteinExistence type="inferred from homology"/>
<evidence type="ECO:0000256" key="2">
    <source>
        <dbReference type="ARBA" id="ARBA00022723"/>
    </source>
</evidence>
<comment type="similarity">
    <text evidence="1">Belongs to the sulfatase family.</text>
</comment>
<evidence type="ECO:0000313" key="8">
    <source>
        <dbReference type="Proteomes" id="UP001062263"/>
    </source>
</evidence>
<name>A0ABM7ZGF7_9BACT</name>
<keyword evidence="2" id="KW-0479">Metal-binding</keyword>
<dbReference type="RefSeq" id="WP_215436706.1">
    <property type="nucleotide sequence ID" value="NZ_AP025943.1"/>
</dbReference>
<sequence length="173" mass="19517">MLINADNLGWAEVGCYVQKKIKTLNLDKLASESQRWVYFYSSAPVCSPSRNVLLTGKHTDNCDVQDLKRVDARENWRDLKGDWPIRTKTYTLPEALKKAGYTTAVFGKWGIGDFGTTSAPDKHGVDRFYGYTDQKSCHTYYPPYLRNDGKKKIPNTSLPLSPSSTAPSRRGKC</sequence>
<dbReference type="PANTHER" id="PTHR42693">
    <property type="entry name" value="ARYLSULFATASE FAMILY MEMBER"/>
    <property type="match status" value="1"/>
</dbReference>
<dbReference type="PROSITE" id="PS00523">
    <property type="entry name" value="SULFATASE_1"/>
    <property type="match status" value="1"/>
</dbReference>
<gene>
    <name evidence="7" type="ORF">Abiwalacus_13580</name>
</gene>
<dbReference type="EMBL" id="AP025943">
    <property type="protein sequence ID" value="BDL43784.1"/>
    <property type="molecule type" value="Genomic_DNA"/>
</dbReference>
<evidence type="ECO:0000256" key="1">
    <source>
        <dbReference type="ARBA" id="ARBA00008779"/>
    </source>
</evidence>
<reference evidence="7" key="1">
    <citation type="submission" date="2022-06" db="EMBL/GenBank/DDBJ databases">
        <title>Akkermansia biwalacus sp. nov., an anaerobic mucin-degrading bacterium isolated from human intestine.</title>
        <authorList>
            <person name="Kobayashi Y."/>
            <person name="Inoue S."/>
            <person name="Kawahara T."/>
            <person name="Kohda N."/>
        </authorList>
    </citation>
    <scope>NUCLEOTIDE SEQUENCE</scope>
    <source>
        <strain evidence="7">WON2089</strain>
    </source>
</reference>
<accession>A0ABM7ZGF7</accession>
<evidence type="ECO:0000313" key="7">
    <source>
        <dbReference type="EMBL" id="BDL43784.1"/>
    </source>
</evidence>
<dbReference type="Proteomes" id="UP001062263">
    <property type="component" value="Chromosome"/>
</dbReference>
<evidence type="ECO:0000256" key="3">
    <source>
        <dbReference type="ARBA" id="ARBA00022801"/>
    </source>
</evidence>
<dbReference type="Pfam" id="PF00884">
    <property type="entry name" value="Sulfatase"/>
    <property type="match status" value="1"/>
</dbReference>
<organism evidence="7 8">
    <name type="scientific">Akkermansia biwaensis</name>
    <dbReference type="NCBI Taxonomy" id="2946555"/>
    <lineage>
        <taxon>Bacteria</taxon>
        <taxon>Pseudomonadati</taxon>
        <taxon>Verrucomicrobiota</taxon>
        <taxon>Verrucomicrobiia</taxon>
        <taxon>Verrucomicrobiales</taxon>
        <taxon>Akkermansiaceae</taxon>
        <taxon>Akkermansia</taxon>
    </lineage>
</organism>
<feature type="region of interest" description="Disordered" evidence="5">
    <location>
        <begin position="148"/>
        <end position="173"/>
    </location>
</feature>
<keyword evidence="8" id="KW-1185">Reference proteome</keyword>
<evidence type="ECO:0000256" key="5">
    <source>
        <dbReference type="SAM" id="MobiDB-lite"/>
    </source>
</evidence>
<protein>
    <recommendedName>
        <fullName evidence="6">Sulfatase N-terminal domain-containing protein</fullName>
    </recommendedName>
</protein>
<dbReference type="InterPro" id="IPR017850">
    <property type="entry name" value="Alkaline_phosphatase_core_sf"/>
</dbReference>
<dbReference type="PANTHER" id="PTHR42693:SF53">
    <property type="entry name" value="ENDO-4-O-SULFATASE"/>
    <property type="match status" value="1"/>
</dbReference>
<feature type="domain" description="Sulfatase N-terminal" evidence="6">
    <location>
        <begin position="2"/>
        <end position="139"/>
    </location>
</feature>
<dbReference type="InterPro" id="IPR000917">
    <property type="entry name" value="Sulfatase_N"/>
</dbReference>
<keyword evidence="4" id="KW-0106">Calcium</keyword>
<evidence type="ECO:0000256" key="4">
    <source>
        <dbReference type="ARBA" id="ARBA00022837"/>
    </source>
</evidence>
<feature type="compositionally biased region" description="Low complexity" evidence="5">
    <location>
        <begin position="154"/>
        <end position="173"/>
    </location>
</feature>
<dbReference type="Gene3D" id="3.40.720.10">
    <property type="entry name" value="Alkaline Phosphatase, subunit A"/>
    <property type="match status" value="1"/>
</dbReference>
<dbReference type="InterPro" id="IPR024607">
    <property type="entry name" value="Sulfatase_CS"/>
</dbReference>